<dbReference type="EMBL" id="JH818621">
    <property type="protein sequence ID" value="EKC32390.1"/>
    <property type="molecule type" value="Genomic_DNA"/>
</dbReference>
<keyword evidence="2" id="KW-0812">Transmembrane</keyword>
<keyword evidence="3" id="KW-0732">Signal</keyword>
<feature type="region of interest" description="Disordered" evidence="1">
    <location>
        <begin position="184"/>
        <end position="232"/>
    </location>
</feature>
<gene>
    <name evidence="4" type="ORF">CGI_10022267</name>
</gene>
<dbReference type="InParanoid" id="K1QTU0"/>
<reference evidence="4" key="1">
    <citation type="journal article" date="2012" name="Nature">
        <title>The oyster genome reveals stress adaptation and complexity of shell formation.</title>
        <authorList>
            <person name="Zhang G."/>
            <person name="Fang X."/>
            <person name="Guo X."/>
            <person name="Li L."/>
            <person name="Luo R."/>
            <person name="Xu F."/>
            <person name="Yang P."/>
            <person name="Zhang L."/>
            <person name="Wang X."/>
            <person name="Qi H."/>
            <person name="Xiong Z."/>
            <person name="Que H."/>
            <person name="Xie Y."/>
            <person name="Holland P.W."/>
            <person name="Paps J."/>
            <person name="Zhu Y."/>
            <person name="Wu F."/>
            <person name="Chen Y."/>
            <person name="Wang J."/>
            <person name="Peng C."/>
            <person name="Meng J."/>
            <person name="Yang L."/>
            <person name="Liu J."/>
            <person name="Wen B."/>
            <person name="Zhang N."/>
            <person name="Huang Z."/>
            <person name="Zhu Q."/>
            <person name="Feng Y."/>
            <person name="Mount A."/>
            <person name="Hedgecock D."/>
            <person name="Xu Z."/>
            <person name="Liu Y."/>
            <person name="Domazet-Loso T."/>
            <person name="Du Y."/>
            <person name="Sun X."/>
            <person name="Zhang S."/>
            <person name="Liu B."/>
            <person name="Cheng P."/>
            <person name="Jiang X."/>
            <person name="Li J."/>
            <person name="Fan D."/>
            <person name="Wang W."/>
            <person name="Fu W."/>
            <person name="Wang T."/>
            <person name="Wang B."/>
            <person name="Zhang J."/>
            <person name="Peng Z."/>
            <person name="Li Y."/>
            <person name="Li N."/>
            <person name="Wang J."/>
            <person name="Chen M."/>
            <person name="He Y."/>
            <person name="Tan F."/>
            <person name="Song X."/>
            <person name="Zheng Q."/>
            <person name="Huang R."/>
            <person name="Yang H."/>
            <person name="Du X."/>
            <person name="Chen L."/>
            <person name="Yang M."/>
            <person name="Gaffney P.M."/>
            <person name="Wang S."/>
            <person name="Luo L."/>
            <person name="She Z."/>
            <person name="Ming Y."/>
            <person name="Huang W."/>
            <person name="Zhang S."/>
            <person name="Huang B."/>
            <person name="Zhang Y."/>
            <person name="Qu T."/>
            <person name="Ni P."/>
            <person name="Miao G."/>
            <person name="Wang J."/>
            <person name="Wang Q."/>
            <person name="Steinberg C.E."/>
            <person name="Wang H."/>
            <person name="Li N."/>
            <person name="Qian L."/>
            <person name="Zhang G."/>
            <person name="Li Y."/>
            <person name="Yang H."/>
            <person name="Liu X."/>
            <person name="Wang J."/>
            <person name="Yin Y."/>
            <person name="Wang J."/>
        </authorList>
    </citation>
    <scope>NUCLEOTIDE SEQUENCE [LARGE SCALE GENOMIC DNA]</scope>
    <source>
        <strain evidence="4">05x7-T-G4-1.051#20</strain>
    </source>
</reference>
<feature type="chain" id="PRO_5043825565" description="CUB domain-containing protein" evidence="3">
    <location>
        <begin position="17"/>
        <end position="232"/>
    </location>
</feature>
<evidence type="ECO:0000256" key="3">
    <source>
        <dbReference type="SAM" id="SignalP"/>
    </source>
</evidence>
<feature type="signal peptide" evidence="3">
    <location>
        <begin position="1"/>
        <end position="16"/>
    </location>
</feature>
<proteinExistence type="predicted"/>
<accession>K1QTU0</accession>
<dbReference type="AlphaFoldDB" id="K1QTU0"/>
<keyword evidence="2" id="KW-1133">Transmembrane helix</keyword>
<organism evidence="4">
    <name type="scientific">Magallana gigas</name>
    <name type="common">Pacific oyster</name>
    <name type="synonym">Crassostrea gigas</name>
    <dbReference type="NCBI Taxonomy" id="29159"/>
    <lineage>
        <taxon>Eukaryota</taxon>
        <taxon>Metazoa</taxon>
        <taxon>Spiralia</taxon>
        <taxon>Lophotrochozoa</taxon>
        <taxon>Mollusca</taxon>
        <taxon>Bivalvia</taxon>
        <taxon>Autobranchia</taxon>
        <taxon>Pteriomorphia</taxon>
        <taxon>Ostreida</taxon>
        <taxon>Ostreoidea</taxon>
        <taxon>Ostreidae</taxon>
        <taxon>Magallana</taxon>
    </lineage>
</organism>
<name>K1QTU0_MAGGI</name>
<evidence type="ECO:0000313" key="4">
    <source>
        <dbReference type="EMBL" id="EKC32390.1"/>
    </source>
</evidence>
<evidence type="ECO:0000256" key="1">
    <source>
        <dbReference type="SAM" id="MobiDB-lite"/>
    </source>
</evidence>
<dbReference type="HOGENOM" id="CLU_1195867_0_0_1"/>
<evidence type="ECO:0000256" key="2">
    <source>
        <dbReference type="SAM" id="Phobius"/>
    </source>
</evidence>
<keyword evidence="2" id="KW-0472">Membrane</keyword>
<evidence type="ECO:0008006" key="5">
    <source>
        <dbReference type="Google" id="ProtNLM"/>
    </source>
</evidence>
<protein>
    <recommendedName>
        <fullName evidence="5">CUB domain-containing protein</fullName>
    </recommendedName>
</protein>
<sequence>MSLCLLLALLLISVYPYNRMSDIFPEDICVYDNITTSFGIDADNSLNLEYKGQQLPDDCSFLTIKGNYKGIHDKRVLCVEPLVFVDPNCAVSITFTMLSSQQLIYSCNSTKEFCSGEDRTLTVSVRAVPGHAASSFRLKVYNKLSQESEKNVVTYILVSIAVLALVCLIGLGIGRYRRNQQLKNSERDSLGDNNRQGFNGNRNSRPDTTDFMHVPSEEPPQYEHIVKNKYKA</sequence>
<feature type="transmembrane region" description="Helical" evidence="2">
    <location>
        <begin position="152"/>
        <end position="173"/>
    </location>
</feature>
<feature type="compositionally biased region" description="Polar residues" evidence="1">
    <location>
        <begin position="191"/>
        <end position="203"/>
    </location>
</feature>